<evidence type="ECO:0000256" key="2">
    <source>
        <dbReference type="ARBA" id="ARBA00009699"/>
    </source>
</evidence>
<comment type="caution">
    <text evidence="9">The sequence shown here is derived from an EMBL/GenBank/DDBJ whole genome shotgun (WGS) entry which is preliminary data.</text>
</comment>
<evidence type="ECO:0000256" key="4">
    <source>
        <dbReference type="ARBA" id="ARBA00022729"/>
    </source>
</evidence>
<evidence type="ECO:0000256" key="8">
    <source>
        <dbReference type="SAM" id="Phobius"/>
    </source>
</evidence>
<dbReference type="Proteomes" id="UP001210925">
    <property type="component" value="Unassembled WGS sequence"/>
</dbReference>
<keyword evidence="8" id="KW-0472">Membrane</keyword>
<evidence type="ECO:0000256" key="7">
    <source>
        <dbReference type="ARBA" id="ARBA00023295"/>
    </source>
</evidence>
<evidence type="ECO:0000313" key="10">
    <source>
        <dbReference type="Proteomes" id="UP001210925"/>
    </source>
</evidence>
<dbReference type="Pfam" id="PF03663">
    <property type="entry name" value="Glyco_hydro_76"/>
    <property type="match status" value="1"/>
</dbReference>
<keyword evidence="10" id="KW-1185">Reference proteome</keyword>
<dbReference type="PANTHER" id="PTHR12145:SF36">
    <property type="entry name" value="MANNAN ENDO-1,6-ALPHA-MANNOSIDASE DCW1"/>
    <property type="match status" value="1"/>
</dbReference>
<dbReference type="AlphaFoldDB" id="A0AAD5UBY4"/>
<feature type="transmembrane region" description="Helical" evidence="8">
    <location>
        <begin position="607"/>
        <end position="632"/>
    </location>
</feature>
<reference evidence="9" key="1">
    <citation type="submission" date="2020-05" db="EMBL/GenBank/DDBJ databases">
        <title>Phylogenomic resolution of chytrid fungi.</title>
        <authorList>
            <person name="Stajich J.E."/>
            <person name="Amses K."/>
            <person name="Simmons R."/>
            <person name="Seto K."/>
            <person name="Myers J."/>
            <person name="Bonds A."/>
            <person name="Quandt C.A."/>
            <person name="Barry K."/>
            <person name="Liu P."/>
            <person name="Grigoriev I."/>
            <person name="Longcore J.E."/>
            <person name="James T.Y."/>
        </authorList>
    </citation>
    <scope>NUCLEOTIDE SEQUENCE</scope>
    <source>
        <strain evidence="9">PLAUS21</strain>
    </source>
</reference>
<dbReference type="EC" id="3.2.1.101" evidence="3"/>
<dbReference type="GO" id="GO:0009272">
    <property type="term" value="P:fungal-type cell wall biogenesis"/>
    <property type="evidence" value="ECO:0007669"/>
    <property type="project" value="TreeGrafter"/>
</dbReference>
<name>A0AAD5UBY4_9FUNG</name>
<organism evidence="9 10">
    <name type="scientific">Boothiomyces macroporosus</name>
    <dbReference type="NCBI Taxonomy" id="261099"/>
    <lineage>
        <taxon>Eukaryota</taxon>
        <taxon>Fungi</taxon>
        <taxon>Fungi incertae sedis</taxon>
        <taxon>Chytridiomycota</taxon>
        <taxon>Chytridiomycota incertae sedis</taxon>
        <taxon>Chytridiomycetes</taxon>
        <taxon>Rhizophydiales</taxon>
        <taxon>Terramycetaceae</taxon>
        <taxon>Boothiomyces</taxon>
    </lineage>
</organism>
<accession>A0AAD5UBY4</accession>
<dbReference type="InterPro" id="IPR014480">
    <property type="entry name" value="Mannan-1_6-alpha_mannosidase"/>
</dbReference>
<evidence type="ECO:0000256" key="5">
    <source>
        <dbReference type="ARBA" id="ARBA00022801"/>
    </source>
</evidence>
<keyword evidence="8" id="KW-1133">Transmembrane helix</keyword>
<comment type="catalytic activity">
    <reaction evidence="1">
        <text>Random hydrolysis of (1-&gt;6)-alpha-D-mannosidic linkages in unbranched (1-&gt;6)-mannans.</text>
        <dbReference type="EC" id="3.2.1.101"/>
    </reaction>
</comment>
<evidence type="ECO:0000256" key="6">
    <source>
        <dbReference type="ARBA" id="ARBA00023180"/>
    </source>
</evidence>
<evidence type="ECO:0000313" key="9">
    <source>
        <dbReference type="EMBL" id="KAJ3253662.1"/>
    </source>
</evidence>
<keyword evidence="5 9" id="KW-0378">Hydrolase</keyword>
<comment type="similarity">
    <text evidence="2">Belongs to the glycosyl hydrolase 76 family.</text>
</comment>
<evidence type="ECO:0000256" key="1">
    <source>
        <dbReference type="ARBA" id="ARBA00001452"/>
    </source>
</evidence>
<dbReference type="GO" id="GO:0016052">
    <property type="term" value="P:carbohydrate catabolic process"/>
    <property type="evidence" value="ECO:0007669"/>
    <property type="project" value="InterPro"/>
</dbReference>
<proteinExistence type="inferred from homology"/>
<dbReference type="SUPFAM" id="SSF48208">
    <property type="entry name" value="Six-hairpin glycosidases"/>
    <property type="match status" value="2"/>
</dbReference>
<evidence type="ECO:0000256" key="3">
    <source>
        <dbReference type="ARBA" id="ARBA00012350"/>
    </source>
</evidence>
<protein>
    <recommendedName>
        <fullName evidence="3">mannan endo-1,6-alpha-mannosidase</fullName>
        <ecNumber evidence="3">3.2.1.101</ecNumber>
    </recommendedName>
</protein>
<keyword evidence="7" id="KW-0326">Glycosidase</keyword>
<keyword evidence="6" id="KW-0325">Glycoprotein</keyword>
<dbReference type="EMBL" id="JADGKB010000103">
    <property type="protein sequence ID" value="KAJ3253662.1"/>
    <property type="molecule type" value="Genomic_DNA"/>
</dbReference>
<sequence length="642" mass="70986">MVILINKASVLAFTKEVTANLMSYYISGQTASGLKWYQGGIMWNAVLEYSKTTGDHQYDTTIYNALLASSTLNTVWQGKDVVSGQIVRKYNDDVLWVAIATAEAALKAHNNPKVASDLTITAQKYYELVWKDWNTVCRGGIWWYRDQGDNRESAYKSAIANSQQIYLGAQLYKITNSNSYLNNNYSILKWMQYIKLVTPDHHVYDGVLTKQNCAVYYQKELSYQVGELIGALSYSYMYSQDKAFLTLAEKLFLKSTTIFMHKGGAMLEYVKVSGDNSYIDKISNAIQLAGAGTTGSFLGVSSTVSETIGGRWNDDILWWAIACATGGEIYGGNTVIPGGVSFQALTQTTYDQAWGQWDPTCSGGIWWSRDRSNIKYAGYKSSITNTEEMLVGAKLAIATGQSKYIDNGNQIYSWMNQTGLFTSDFRVLDGIHCDKNCTINSNELSYQSGMLIGALTFTYAFTQDQSYLLAANNVAKASFQTFLTNSSVIVDTNCEPNCPVNQVSPKGVYIRMLGYLYEYTNDASVQSTIKTALQSSFAAMLNICDSNYNCANNWQAGSGQNYSVHSQINALELTVAYSKTFLSVPVQAPQGLTLTQSSPSYFGMSRAAFTMIVCATAAATFALISVILKTIVRKFTHDNQKS</sequence>
<dbReference type="Gene3D" id="1.50.10.20">
    <property type="match status" value="2"/>
</dbReference>
<dbReference type="InterPro" id="IPR005198">
    <property type="entry name" value="Glyco_hydro_76"/>
</dbReference>
<keyword evidence="4" id="KW-0732">Signal</keyword>
<dbReference type="InterPro" id="IPR008928">
    <property type="entry name" value="6-hairpin_glycosidase_sf"/>
</dbReference>
<keyword evidence="8" id="KW-0812">Transmembrane</keyword>
<dbReference type="GO" id="GO:0008496">
    <property type="term" value="F:mannan endo-1,6-alpha-mannosidase activity"/>
    <property type="evidence" value="ECO:0007669"/>
    <property type="project" value="UniProtKB-EC"/>
</dbReference>
<gene>
    <name evidence="9" type="primary">DCW1_1</name>
    <name evidence="9" type="ORF">HK103_000388</name>
</gene>
<dbReference type="PANTHER" id="PTHR12145">
    <property type="entry name" value="MANNAN ENDO-1,6-ALPHA-MANNOSIDASE DCW1"/>
    <property type="match status" value="1"/>
</dbReference>